<dbReference type="GO" id="GO:0030488">
    <property type="term" value="P:tRNA methylation"/>
    <property type="evidence" value="ECO:0007669"/>
    <property type="project" value="TreeGrafter"/>
</dbReference>
<dbReference type="PROSITE" id="PS50082">
    <property type="entry name" value="WD_REPEATS_2"/>
    <property type="match status" value="2"/>
</dbReference>
<dbReference type="SUPFAM" id="SSF50978">
    <property type="entry name" value="WD40 repeat-like"/>
    <property type="match status" value="2"/>
</dbReference>
<dbReference type="InterPro" id="IPR036322">
    <property type="entry name" value="WD40_repeat_dom_sf"/>
</dbReference>
<dbReference type="InterPro" id="IPR051973">
    <property type="entry name" value="tRNA_Anticodon_Mtase-Reg"/>
</dbReference>
<dbReference type="PROSITE" id="PS00678">
    <property type="entry name" value="WD_REPEATS_1"/>
    <property type="match status" value="1"/>
</dbReference>
<evidence type="ECO:0000256" key="5">
    <source>
        <dbReference type="ARBA" id="ARBA00022737"/>
    </source>
</evidence>
<dbReference type="Pfam" id="PF00400">
    <property type="entry name" value="WD40"/>
    <property type="match status" value="2"/>
</dbReference>
<organism evidence="9 10">
    <name type="scientific">Fusarium albosuccineum</name>
    <dbReference type="NCBI Taxonomy" id="1237068"/>
    <lineage>
        <taxon>Eukaryota</taxon>
        <taxon>Fungi</taxon>
        <taxon>Dikarya</taxon>
        <taxon>Ascomycota</taxon>
        <taxon>Pezizomycotina</taxon>
        <taxon>Sordariomycetes</taxon>
        <taxon>Hypocreomycetidae</taxon>
        <taxon>Hypocreales</taxon>
        <taxon>Nectriaceae</taxon>
        <taxon>Fusarium</taxon>
        <taxon>Fusarium decemcellulare species complex</taxon>
    </lineage>
</organism>
<protein>
    <submittedName>
        <fullName evidence="9">WD repeat WDR6</fullName>
    </submittedName>
</protein>
<comment type="similarity">
    <text evidence="6">Belongs to the WD repeat WDR6 family.</text>
</comment>
<evidence type="ECO:0000256" key="4">
    <source>
        <dbReference type="ARBA" id="ARBA00022694"/>
    </source>
</evidence>
<accession>A0A8H4LM87</accession>
<feature type="repeat" description="WD" evidence="7">
    <location>
        <begin position="755"/>
        <end position="785"/>
    </location>
</feature>
<dbReference type="PANTHER" id="PTHR14344:SF3">
    <property type="entry name" value="WD REPEAT-CONTAINING PROTEIN 6"/>
    <property type="match status" value="1"/>
</dbReference>
<evidence type="ECO:0000256" key="6">
    <source>
        <dbReference type="ARBA" id="ARBA00038255"/>
    </source>
</evidence>
<evidence type="ECO:0000313" key="10">
    <source>
        <dbReference type="Proteomes" id="UP000554235"/>
    </source>
</evidence>
<evidence type="ECO:0000256" key="2">
    <source>
        <dbReference type="ARBA" id="ARBA00022490"/>
    </source>
</evidence>
<keyword evidence="3 7" id="KW-0853">WD repeat</keyword>
<evidence type="ECO:0000256" key="7">
    <source>
        <dbReference type="PROSITE-ProRule" id="PRU00221"/>
    </source>
</evidence>
<feature type="repeat" description="WD" evidence="7">
    <location>
        <begin position="197"/>
        <end position="246"/>
    </location>
</feature>
<gene>
    <name evidence="9" type="ORF">FALBO_2707</name>
</gene>
<sequence length="1096" mass="120421">MSQKQRLAREFFQGPITALAFFRDAEYLLAGEDTHLALYHVRPGHAIRVAAVRVFSAQPIQGIRLLKDGRVLTWGAAQVAVLSRVEALLDETSDSQSVVVKKTTAPDWIYDASPSPYDDSVVALATAHNEVVYLNLAADEVPTLGAVISPSRPILYAANMKWVDQDSVLFAGGTVFGEILVWKCCIRERRPEMLAILNGHEGSIFGVHISEELTCENGSTVRLLVSCSDDRTVRVWDITKQDGAKDRSHSAFSTPRETGFGSTPVGKDGGSQDAETLQPIATIMGHASRIWAVKFAELPAHQLPSQTHMAIYSFGEDSTAQRWQLDLDTAMSPNAVSGSLKHTKTFAVHDGKHIWSHDIVTCGSKTLMATGGADSKISLFTEPVSSSSEPAVTPTEELVALDFQQVSACIPNLRTIQHDRGREIFSRYEFISADRVLATTTWGRLICGMFHPNMVWQEVELEDRVVAALKSCYTIKTIGEGAVIMGTTSGSLYHYYEAQGVTQIGTVPGKIFNISLVAEPSEGPTELIVHLHGTSDAHYLTIDWRTGAVLSKADIRGVDQRFVAMSAARIKDGLIAIGSRHGFLSLLRQNDQGFLPVLNFRINTSDAITALVPLPTLDGQAETLYFLATSRDSKYRIYEIQDLRHEVRLHLRHEVAPPFATDIEGGWFTQDASPELVLYGFKSKNFVVWNETRREKITAVDCGGSHRTFTFAHDPADCNRLLFGFTKATKLFIYSQQESAHRPLRHGTHGREIRSLSSNGRYIATGSEDTTVRIWEYEQQERERQGTKLLRCLASAKLHLSGLQKVQWLGEDRLLSSAGNEELFVWTVQRLKSRYQGLGVLCEGAFDDKSPAGDLRIVDFDACKVGSEGSIIISMVLSNSALRTYRYTPGEGFKLLAHMSYTGACLTQVRHLGVDENGLSALTASTDGHLATWEASFVGNEASSHTLVQVVPVHQNSIKSLDLQPTPEGLLVLTGGDDNGLGVTLISPLSHDPENRRYAASSRGIIRKAHAAAINGLVLKRVGEETFAITVSNDQRVKIWQIQQRKTRLLADAYSGVADPGDIALLEETANAVTDRLNGSRLRFVVGGVGAEVWSW</sequence>
<keyword evidence="4" id="KW-0819">tRNA processing</keyword>
<proteinExistence type="inferred from homology"/>
<dbReference type="PROSITE" id="PS50294">
    <property type="entry name" value="WD_REPEATS_REGION"/>
    <property type="match status" value="1"/>
</dbReference>
<dbReference type="InterPro" id="IPR015943">
    <property type="entry name" value="WD40/YVTN_repeat-like_dom_sf"/>
</dbReference>
<evidence type="ECO:0000256" key="3">
    <source>
        <dbReference type="ARBA" id="ARBA00022574"/>
    </source>
</evidence>
<dbReference type="GO" id="GO:0005737">
    <property type="term" value="C:cytoplasm"/>
    <property type="evidence" value="ECO:0007669"/>
    <property type="project" value="UniProtKB-SubCell"/>
</dbReference>
<dbReference type="InterPro" id="IPR019775">
    <property type="entry name" value="WD40_repeat_CS"/>
</dbReference>
<dbReference type="PANTHER" id="PTHR14344">
    <property type="entry name" value="WD REPEAT PROTEIN"/>
    <property type="match status" value="1"/>
</dbReference>
<evidence type="ECO:0000256" key="8">
    <source>
        <dbReference type="SAM" id="MobiDB-lite"/>
    </source>
</evidence>
<name>A0A8H4LM87_9HYPO</name>
<evidence type="ECO:0000256" key="1">
    <source>
        <dbReference type="ARBA" id="ARBA00004496"/>
    </source>
</evidence>
<comment type="caution">
    <text evidence="9">The sequence shown here is derived from an EMBL/GenBank/DDBJ whole genome shotgun (WGS) entry which is preliminary data.</text>
</comment>
<dbReference type="EMBL" id="JAADYS010000354">
    <property type="protein sequence ID" value="KAF4470389.1"/>
    <property type="molecule type" value="Genomic_DNA"/>
</dbReference>
<keyword evidence="2" id="KW-0963">Cytoplasm</keyword>
<keyword evidence="10" id="KW-1185">Reference proteome</keyword>
<reference evidence="9 10" key="1">
    <citation type="submission" date="2020-01" db="EMBL/GenBank/DDBJ databases">
        <title>Identification and distribution of gene clusters putatively required for synthesis of sphingolipid metabolism inhibitors in phylogenetically diverse species of the filamentous fungus Fusarium.</title>
        <authorList>
            <person name="Kim H.-S."/>
            <person name="Busman M."/>
            <person name="Brown D.W."/>
            <person name="Divon H."/>
            <person name="Uhlig S."/>
            <person name="Proctor R.H."/>
        </authorList>
    </citation>
    <scope>NUCLEOTIDE SEQUENCE [LARGE SCALE GENOMIC DNA]</scope>
    <source>
        <strain evidence="9 10">NRRL 20459</strain>
    </source>
</reference>
<dbReference type="InterPro" id="IPR001680">
    <property type="entry name" value="WD40_rpt"/>
</dbReference>
<dbReference type="AlphaFoldDB" id="A0A8H4LM87"/>
<comment type="subcellular location">
    <subcellularLocation>
        <location evidence="1">Cytoplasm</location>
    </subcellularLocation>
</comment>
<evidence type="ECO:0000313" key="9">
    <source>
        <dbReference type="EMBL" id="KAF4470389.1"/>
    </source>
</evidence>
<dbReference type="Gene3D" id="2.130.10.10">
    <property type="entry name" value="YVTN repeat-like/Quinoprotein amine dehydrogenase"/>
    <property type="match status" value="4"/>
</dbReference>
<feature type="region of interest" description="Disordered" evidence="8">
    <location>
        <begin position="246"/>
        <end position="272"/>
    </location>
</feature>
<dbReference type="Proteomes" id="UP000554235">
    <property type="component" value="Unassembled WGS sequence"/>
</dbReference>
<dbReference type="OrthoDB" id="5594999at2759"/>
<keyword evidence="5" id="KW-0677">Repeat</keyword>
<dbReference type="SMART" id="SM00320">
    <property type="entry name" value="WD40"/>
    <property type="match status" value="9"/>
</dbReference>